<proteinExistence type="predicted"/>
<protein>
    <submittedName>
        <fullName evidence="1">Uncharacterized protein</fullName>
    </submittedName>
</protein>
<evidence type="ECO:0000313" key="1">
    <source>
        <dbReference type="EMBL" id="MBX62905.1"/>
    </source>
</evidence>
<dbReference type="AlphaFoldDB" id="A0A2P2Q7F1"/>
<dbReference type="EMBL" id="GGEC01082421">
    <property type="protein sequence ID" value="MBX62905.1"/>
    <property type="molecule type" value="Transcribed_RNA"/>
</dbReference>
<accession>A0A2P2Q7F1</accession>
<name>A0A2P2Q7F1_RHIMU</name>
<organism evidence="1">
    <name type="scientific">Rhizophora mucronata</name>
    <name type="common">Asiatic mangrove</name>
    <dbReference type="NCBI Taxonomy" id="61149"/>
    <lineage>
        <taxon>Eukaryota</taxon>
        <taxon>Viridiplantae</taxon>
        <taxon>Streptophyta</taxon>
        <taxon>Embryophyta</taxon>
        <taxon>Tracheophyta</taxon>
        <taxon>Spermatophyta</taxon>
        <taxon>Magnoliopsida</taxon>
        <taxon>eudicotyledons</taxon>
        <taxon>Gunneridae</taxon>
        <taxon>Pentapetalae</taxon>
        <taxon>rosids</taxon>
        <taxon>fabids</taxon>
        <taxon>Malpighiales</taxon>
        <taxon>Rhizophoraceae</taxon>
        <taxon>Rhizophora</taxon>
    </lineage>
</organism>
<reference evidence="1" key="1">
    <citation type="submission" date="2018-02" db="EMBL/GenBank/DDBJ databases">
        <title>Rhizophora mucronata_Transcriptome.</title>
        <authorList>
            <person name="Meera S.P."/>
            <person name="Sreeshan A."/>
            <person name="Augustine A."/>
        </authorList>
    </citation>
    <scope>NUCLEOTIDE SEQUENCE</scope>
    <source>
        <tissue evidence="1">Leaf</tissue>
    </source>
</reference>
<sequence length="24" mass="2736">MVLLTIEWMHPTITTGAKSLIHRS</sequence>